<dbReference type="SMART" id="SM00260">
    <property type="entry name" value="CheW"/>
    <property type="match status" value="2"/>
</dbReference>
<accession>A0A0F3GQZ7</accession>
<evidence type="ECO:0000313" key="3">
    <source>
        <dbReference type="Proteomes" id="UP000033423"/>
    </source>
</evidence>
<name>A0A0F3GQZ7_9BACT</name>
<dbReference type="GO" id="GO:0005829">
    <property type="term" value="C:cytosol"/>
    <property type="evidence" value="ECO:0007669"/>
    <property type="project" value="TreeGrafter"/>
</dbReference>
<dbReference type="PROSITE" id="PS50851">
    <property type="entry name" value="CHEW"/>
    <property type="match status" value="2"/>
</dbReference>
<dbReference type="Proteomes" id="UP000033423">
    <property type="component" value="Unassembled WGS sequence"/>
</dbReference>
<protein>
    <submittedName>
        <fullName evidence="2">Chemotaxis signal transduction protein</fullName>
    </submittedName>
</protein>
<organism evidence="2 3">
    <name type="scientific">Candidatus Magnetobacterium bavaricum</name>
    <dbReference type="NCBI Taxonomy" id="29290"/>
    <lineage>
        <taxon>Bacteria</taxon>
        <taxon>Pseudomonadati</taxon>
        <taxon>Nitrospirota</taxon>
        <taxon>Thermodesulfovibrionia</taxon>
        <taxon>Thermodesulfovibrionales</taxon>
        <taxon>Candidatus Magnetobacteriaceae</taxon>
        <taxon>Candidatus Magnetobacterium</taxon>
    </lineage>
</organism>
<dbReference type="AlphaFoldDB" id="A0A0F3GQZ7"/>
<dbReference type="InterPro" id="IPR039315">
    <property type="entry name" value="CheW"/>
</dbReference>
<dbReference type="GO" id="GO:0006935">
    <property type="term" value="P:chemotaxis"/>
    <property type="evidence" value="ECO:0007669"/>
    <property type="project" value="InterPro"/>
</dbReference>
<keyword evidence="3" id="KW-1185">Reference proteome</keyword>
<dbReference type="Gene3D" id="2.30.30.40">
    <property type="entry name" value="SH3 Domains"/>
    <property type="match status" value="2"/>
</dbReference>
<dbReference type="SUPFAM" id="SSF50341">
    <property type="entry name" value="CheW-like"/>
    <property type="match status" value="2"/>
</dbReference>
<reference evidence="2 3" key="1">
    <citation type="submission" date="2015-02" db="EMBL/GenBank/DDBJ databases">
        <title>Single-cell genomics of uncultivated deep-branching MTB reveals a conserved set of magnetosome genes.</title>
        <authorList>
            <person name="Kolinko S."/>
            <person name="Richter M."/>
            <person name="Glockner F.O."/>
            <person name="Brachmann A."/>
            <person name="Schuler D."/>
        </authorList>
    </citation>
    <scope>NUCLEOTIDE SEQUENCE [LARGE SCALE GENOMIC DNA]</scope>
    <source>
        <strain evidence="2">TM-1</strain>
    </source>
</reference>
<evidence type="ECO:0000259" key="1">
    <source>
        <dbReference type="PROSITE" id="PS50851"/>
    </source>
</evidence>
<dbReference type="EMBL" id="LACI01001525">
    <property type="protein sequence ID" value="KJU84326.1"/>
    <property type="molecule type" value="Genomic_DNA"/>
</dbReference>
<dbReference type="PANTHER" id="PTHR22617">
    <property type="entry name" value="CHEMOTAXIS SENSOR HISTIDINE KINASE-RELATED"/>
    <property type="match status" value="1"/>
</dbReference>
<feature type="domain" description="CheW-like" evidence="1">
    <location>
        <begin position="208"/>
        <end position="363"/>
    </location>
</feature>
<evidence type="ECO:0000313" key="2">
    <source>
        <dbReference type="EMBL" id="KJU84326.1"/>
    </source>
</evidence>
<dbReference type="GO" id="GO:0007165">
    <property type="term" value="P:signal transduction"/>
    <property type="evidence" value="ECO:0007669"/>
    <property type="project" value="InterPro"/>
</dbReference>
<proteinExistence type="predicted"/>
<comment type="caution">
    <text evidence="2">The sequence shown here is derived from an EMBL/GenBank/DDBJ whole genome shotgun (WGS) entry which is preliminary data.</text>
</comment>
<feature type="domain" description="CheW-like" evidence="1">
    <location>
        <begin position="8"/>
        <end position="150"/>
    </location>
</feature>
<dbReference type="Gene3D" id="2.40.50.180">
    <property type="entry name" value="CheA-289, Domain 4"/>
    <property type="match status" value="2"/>
</dbReference>
<dbReference type="InterPro" id="IPR002545">
    <property type="entry name" value="CheW-lke_dom"/>
</dbReference>
<gene>
    <name evidence="2" type="ORF">MBAV_003480</name>
</gene>
<dbReference type="InterPro" id="IPR036061">
    <property type="entry name" value="CheW-like_dom_sf"/>
</dbReference>
<dbReference type="PANTHER" id="PTHR22617:SF23">
    <property type="entry name" value="CHEMOTAXIS PROTEIN CHEW"/>
    <property type="match status" value="1"/>
</dbReference>
<dbReference type="Pfam" id="PF01584">
    <property type="entry name" value="CheW"/>
    <property type="match status" value="2"/>
</dbReference>
<sequence length="363" mass="40601">MLLANQFMISYTTFSVEGLAFALPTEAVEEIVWLAQLRPVCNVPHYIIGMLNYRGKVIPVMDLNVRMGKPHMRYKITDKVIVIEMADVSYGLIVSEVQDVSLISDDDIEDINTLSDTNIYRYDFVTAFVKIRQEVIMLLDHKRLFHDGQECPGASKTQEHPDAGDLRGEVIHDEGYFMADAPEHHRDIFRKRATNLLVIKKHDYVKQSLSLAIVSINDEYFGLEIKSGVAGSREGNATWMSLIIEFSRVREVRAIPCCPGHIVGSMNLHGSILTLIDIRGTLNLAAAPSYAQARLVVIQVEDIVAGIVIDDVIDVVYPRQGDIIDVAAAEYSTAERYFKGTIPYGDRLLPIVDLHKLLTGGEV</sequence>